<dbReference type="OrthoDB" id="1936594at2759"/>
<reference evidence="5" key="1">
    <citation type="submission" date="2014-04" db="EMBL/GenBank/DDBJ databases">
        <title>Evolutionary Origins and Diversification of the Mycorrhizal Mutualists.</title>
        <authorList>
            <consortium name="DOE Joint Genome Institute"/>
            <consortium name="Mycorrhizal Genomics Consortium"/>
            <person name="Kohler A."/>
            <person name="Kuo A."/>
            <person name="Nagy L.G."/>
            <person name="Floudas D."/>
            <person name="Copeland A."/>
            <person name="Barry K.W."/>
            <person name="Cichocki N."/>
            <person name="Veneault-Fourrey C."/>
            <person name="LaButti K."/>
            <person name="Lindquist E.A."/>
            <person name="Lipzen A."/>
            <person name="Lundell T."/>
            <person name="Morin E."/>
            <person name="Murat C."/>
            <person name="Riley R."/>
            <person name="Ohm R."/>
            <person name="Sun H."/>
            <person name="Tunlid A."/>
            <person name="Henrissat B."/>
            <person name="Grigoriev I.V."/>
            <person name="Hibbett D.S."/>
            <person name="Martin F."/>
        </authorList>
    </citation>
    <scope>NUCLEOTIDE SEQUENCE [LARGE SCALE GENOMIC DNA]</scope>
    <source>
        <strain evidence="5">FD-334 SS-4</strain>
    </source>
</reference>
<dbReference type="PANTHER" id="PTHR16193:SF0">
    <property type="entry name" value="TETRATRICOPEPTIDE REPEAT PROTEIN 27"/>
    <property type="match status" value="1"/>
</dbReference>
<evidence type="ECO:0000256" key="1">
    <source>
        <dbReference type="ARBA" id="ARBA00022737"/>
    </source>
</evidence>
<feature type="compositionally biased region" description="Low complexity" evidence="3">
    <location>
        <begin position="276"/>
        <end position="290"/>
    </location>
</feature>
<keyword evidence="1" id="KW-0677">Repeat</keyword>
<evidence type="ECO:0000313" key="4">
    <source>
        <dbReference type="EMBL" id="KJA29551.1"/>
    </source>
</evidence>
<accession>A0A0D2PMP3</accession>
<protein>
    <submittedName>
        <fullName evidence="4">Uncharacterized protein</fullName>
    </submittedName>
</protein>
<evidence type="ECO:0000256" key="2">
    <source>
        <dbReference type="ARBA" id="ARBA00022803"/>
    </source>
</evidence>
<dbReference type="InterPro" id="IPR011990">
    <property type="entry name" value="TPR-like_helical_dom_sf"/>
</dbReference>
<dbReference type="Gene3D" id="1.25.40.10">
    <property type="entry name" value="Tetratricopeptide repeat domain"/>
    <property type="match status" value="1"/>
</dbReference>
<name>A0A0D2PMP3_HYPSF</name>
<dbReference type="SMART" id="SM00028">
    <property type="entry name" value="TPR"/>
    <property type="match status" value="3"/>
</dbReference>
<dbReference type="InterPro" id="IPR044244">
    <property type="entry name" value="TTC27/Emw1"/>
</dbReference>
<feature type="region of interest" description="Disordered" evidence="3">
    <location>
        <begin position="265"/>
        <end position="290"/>
    </location>
</feature>
<gene>
    <name evidence="4" type="ORF">HYPSUDRAFT_174219</name>
</gene>
<evidence type="ECO:0000313" key="5">
    <source>
        <dbReference type="Proteomes" id="UP000054270"/>
    </source>
</evidence>
<dbReference type="EMBL" id="KN817518">
    <property type="protein sequence ID" value="KJA29551.1"/>
    <property type="molecule type" value="Genomic_DNA"/>
</dbReference>
<dbReference type="InterPro" id="IPR019734">
    <property type="entry name" value="TPR_rpt"/>
</dbReference>
<feature type="region of interest" description="Disordered" evidence="3">
    <location>
        <begin position="632"/>
        <end position="655"/>
    </location>
</feature>
<proteinExistence type="predicted"/>
<dbReference type="STRING" id="945553.A0A0D2PMP3"/>
<organism evidence="4 5">
    <name type="scientific">Hypholoma sublateritium (strain FD-334 SS-4)</name>
    <dbReference type="NCBI Taxonomy" id="945553"/>
    <lineage>
        <taxon>Eukaryota</taxon>
        <taxon>Fungi</taxon>
        <taxon>Dikarya</taxon>
        <taxon>Basidiomycota</taxon>
        <taxon>Agaricomycotina</taxon>
        <taxon>Agaricomycetes</taxon>
        <taxon>Agaricomycetidae</taxon>
        <taxon>Agaricales</taxon>
        <taxon>Agaricineae</taxon>
        <taxon>Strophariaceae</taxon>
        <taxon>Hypholoma</taxon>
    </lineage>
</organism>
<sequence>MSLSPVEIALLTGRWGQIPAPLSPATVLAHAIVQCRFRDALTSPAARAIIVPGTGPTLADAFRIADGETEEDDLARVALAGACLQAFVQANWTGPDLDIAPLDLLAAAPGAWTAESLHAAAVAELASGGEPAYHLAAAPAFLRLAQLLIARPAPSCASAPWWALRIATVHLRVLDEPVGTAEDFRTPLMKLAESLDGKPALAGRLHLELGLREHALGQDRLAGEDFVRAARATGLRYALTGALGRRTKFQQRDLSQLVLLAESRLPLDEDDDDDTPPAGLPAAEEPAPASIPETLALNDDTLLEQTAFTASGPSAQGALAHLDPAAPPPLHTLDQCILLALCLNVRNTQPAHGLTAEQMMPYIDRVLAHPRAWPVHTTALLLRARLEATRTRTVERSALQLQALVDQMHAADAPAADRLRMASALPLPSRWEMEQELARRLMSIGVVKSALEVFVRLELWADAVQCYAALDAPAQGIALVRDLLAGRRAEADAVVARARPAGASAKQDAAREAKLWCLLGDLDAPDAAAHYTKAWEVSAHTSGRAMRALGGLHFARGEWADATRCLRAAVAINPLVVRAWFILGCACMRAEEWVGGRDAFARCVALDEEDAESWNNLASMYLRMGARKAVGAADDDDDDDEKEKTTAPAEEYDDLTGTGAVPFENKLLAFRALQRGLRSAYENWRMWANFAVVALDVGELAEAARAVGRVVEQTEGKAGVDVDVLDRLVDAVARGEPAPEPTDAAAPADPSDTTVAAATGLEGQDPNAGPALEKALFALFDRVLLPRVASPRVFHAYARLLVHARRWADALKAHLDAYRAGPAAALQRGDHPDGAAWADAVREVTEVVDVLAVLGPRVDGSRWRAQGRSVVRVFMARMRDAMEGADGWTELERLAEEMKAEEE</sequence>
<dbReference type="SUPFAM" id="SSF48452">
    <property type="entry name" value="TPR-like"/>
    <property type="match status" value="1"/>
</dbReference>
<keyword evidence="2" id="KW-0802">TPR repeat</keyword>
<dbReference type="AlphaFoldDB" id="A0A0D2PMP3"/>
<dbReference type="PANTHER" id="PTHR16193">
    <property type="entry name" value="TETRATRICOPEPTIDE REPEAT PROTEIN 27"/>
    <property type="match status" value="1"/>
</dbReference>
<dbReference type="Proteomes" id="UP000054270">
    <property type="component" value="Unassembled WGS sequence"/>
</dbReference>
<keyword evidence="5" id="KW-1185">Reference proteome</keyword>
<evidence type="ECO:0000256" key="3">
    <source>
        <dbReference type="SAM" id="MobiDB-lite"/>
    </source>
</evidence>
<dbReference type="OMA" id="NNRYARA"/>